<dbReference type="SUPFAM" id="SSF47986">
    <property type="entry name" value="DEATH domain"/>
    <property type="match status" value="1"/>
</dbReference>
<proteinExistence type="inferred from homology"/>
<organism evidence="5 6">
    <name type="scientific">Porites lobata</name>
    <dbReference type="NCBI Taxonomy" id="104759"/>
    <lineage>
        <taxon>Eukaryota</taxon>
        <taxon>Metazoa</taxon>
        <taxon>Cnidaria</taxon>
        <taxon>Anthozoa</taxon>
        <taxon>Hexacorallia</taxon>
        <taxon>Scleractinia</taxon>
        <taxon>Fungiina</taxon>
        <taxon>Poritidae</taxon>
        <taxon>Porites</taxon>
    </lineage>
</organism>
<feature type="region of interest" description="Disordered" evidence="3">
    <location>
        <begin position="462"/>
        <end position="511"/>
    </location>
</feature>
<sequence length="1061" mass="119537">MSGEYLPTFDEVQERVFGQRPKDTTEERTRLAVCKILRGQDKRNVGCGVLVCDPGINDHISKYCIITSKEVIKIENFCDGSINQVKFSKETKEICFDLKGLSKSVQAVPSAGLILIFIDANHRDFKQRCLPMTNFDQGQQPFCYLANQCYNIVKSSGENGEYVLEAASIKSVTSVKSTIAPDEIPNGTVILQGANKDVRAVGVFNVVDRNNLVVSPIWLKSSISGISDFKPCLEKFKGAADKGFEELRQICDSIQLSSLKLDEEVDYCGSEFQFDAISEGLLPADTKETGYCALKTIADGNCLFRSASIFAFGNQHRHEEMRVRTVLELALNSEFYQKGNDVDKISLAQMREIYPKGGEGPSKLSDEDVRREFESEVRNSTACNSWCGYWHLQALGTVLGRQIRSVYPDSGSNEIKKYFNAIICPRRYDPSKKPLTFMWTHTTGGDASKFRPNHFVPLIKDSKKLAASRENQKDVPKDEKDNTNPVNGEGSQATRKNDQETKALQEDKIDDTNPVKEHVVKVLVATDAEGWDTMVNHQLVAELAKNPRVVLYCYVPDMTQKQRDQAESNIKLVTAPKGMVGFTKKQLIQWPPDSLVFDVFIIHSYGRDLGIQAQVVKKNKNCKWVHVVHTISEELEKYMKVVSSTDTADPDWLPEHELQVALCEKADLVIAIGPKVTDAYKRALCHCGKHEDVITMTPGIIHDLVGVRTMRYDGKRFCVLIGATYPSKYFKVKGCDIAAKAITLLQEKSYHLFFAVRSNDSAENLKHQLKGLISLSQFTIKRVSKSIEDWKKLLCQVDLTIMPSAEGFGITGVRAISADVPVLSSGNNGFGMALKKLRSGKMHVLDSENPQDWAKEISVIRDKDPAKQDLEAKQLRKEYMREYCWRDQCGHVVDKMMMLLRKKEECDKVSVENTEKIENGSSETKVQHGEIKSAREREHEDSGVAEKNPDRMGQENEESTESRYSSLSVNVQDIPFYLLSKVCSILNKDVQRLGIMMGFSGHVMGSLVQKKNPSSELLNLWCSETHQATVGSFIEILRRLDRMDVVEILEDWVKKLWPKIR</sequence>
<dbReference type="InterPro" id="IPR003323">
    <property type="entry name" value="OTU_dom"/>
</dbReference>
<evidence type="ECO:0000313" key="5">
    <source>
        <dbReference type="EMBL" id="CAH3169110.1"/>
    </source>
</evidence>
<feature type="region of interest" description="Disordered" evidence="3">
    <location>
        <begin position="913"/>
        <end position="964"/>
    </location>
</feature>
<gene>
    <name evidence="5" type="ORF">PLOB_00009588</name>
</gene>
<evidence type="ECO:0000256" key="1">
    <source>
        <dbReference type="ARBA" id="ARBA00007290"/>
    </source>
</evidence>
<dbReference type="Pfam" id="PF20706">
    <property type="entry name" value="GT4-conflict"/>
    <property type="match status" value="1"/>
</dbReference>
<dbReference type="Pfam" id="PF00531">
    <property type="entry name" value="Death"/>
    <property type="match status" value="1"/>
</dbReference>
<dbReference type="PANTHER" id="PTHR16081:SF0">
    <property type="entry name" value="VERTNIN"/>
    <property type="match status" value="1"/>
</dbReference>
<dbReference type="CDD" id="cd22791">
    <property type="entry name" value="OTU_VRTN"/>
    <property type="match status" value="1"/>
</dbReference>
<dbReference type="Gene3D" id="3.40.50.2000">
    <property type="entry name" value="Glycogen Phosphorylase B"/>
    <property type="match status" value="1"/>
</dbReference>
<feature type="compositionally biased region" description="Basic and acidic residues" evidence="3">
    <location>
        <begin position="495"/>
        <end position="511"/>
    </location>
</feature>
<dbReference type="PROSITE" id="PS50017">
    <property type="entry name" value="DEATH_DOMAIN"/>
    <property type="match status" value="1"/>
</dbReference>
<name>A0ABN8QUL0_9CNID</name>
<evidence type="ECO:0000256" key="3">
    <source>
        <dbReference type="SAM" id="MobiDB-lite"/>
    </source>
</evidence>
<dbReference type="InterPro" id="IPR038822">
    <property type="entry name" value="Vertnin-like"/>
</dbReference>
<feature type="domain" description="Death" evidence="4">
    <location>
        <begin position="975"/>
        <end position="1053"/>
    </location>
</feature>
<dbReference type="Proteomes" id="UP001159405">
    <property type="component" value="Unassembled WGS sequence"/>
</dbReference>
<comment type="caution">
    <text evidence="5">The sequence shown here is derived from an EMBL/GenBank/DDBJ whole genome shotgun (WGS) entry which is preliminary data.</text>
</comment>
<dbReference type="Gene3D" id="3.90.70.80">
    <property type="match status" value="1"/>
</dbReference>
<dbReference type="InterPro" id="IPR047273">
    <property type="entry name" value="VRTN_OTU_dom"/>
</dbReference>
<evidence type="ECO:0000313" key="6">
    <source>
        <dbReference type="Proteomes" id="UP001159405"/>
    </source>
</evidence>
<accession>A0ABN8QUL0</accession>
<dbReference type="InterPro" id="IPR011029">
    <property type="entry name" value="DEATH-like_dom_sf"/>
</dbReference>
<reference evidence="5 6" key="1">
    <citation type="submission" date="2022-05" db="EMBL/GenBank/DDBJ databases">
        <authorList>
            <consortium name="Genoscope - CEA"/>
            <person name="William W."/>
        </authorList>
    </citation>
    <scope>NUCLEOTIDE SEQUENCE [LARGE SCALE GENOMIC DNA]</scope>
</reference>
<evidence type="ECO:0000259" key="4">
    <source>
        <dbReference type="PROSITE" id="PS50017"/>
    </source>
</evidence>
<feature type="compositionally biased region" description="Basic and acidic residues" evidence="3">
    <location>
        <begin position="925"/>
        <end position="954"/>
    </location>
</feature>
<comment type="similarity">
    <text evidence="1">Belongs to the vertnin family.</text>
</comment>
<feature type="compositionally biased region" description="Polar residues" evidence="3">
    <location>
        <begin position="483"/>
        <end position="494"/>
    </location>
</feature>
<dbReference type="InterPro" id="IPR000488">
    <property type="entry name" value="Death_dom"/>
</dbReference>
<dbReference type="Pfam" id="PF02338">
    <property type="entry name" value="OTU"/>
    <property type="match status" value="1"/>
</dbReference>
<keyword evidence="6" id="KW-1185">Reference proteome</keyword>
<dbReference type="EMBL" id="CALNXK010000148">
    <property type="protein sequence ID" value="CAH3169110.1"/>
    <property type="molecule type" value="Genomic_DNA"/>
</dbReference>
<evidence type="ECO:0000256" key="2">
    <source>
        <dbReference type="ARBA" id="ARBA00020188"/>
    </source>
</evidence>
<dbReference type="PANTHER" id="PTHR16081">
    <property type="entry name" value="VERTNIN"/>
    <property type="match status" value="1"/>
</dbReference>
<dbReference type="Gene3D" id="1.10.533.10">
    <property type="entry name" value="Death Domain, Fas"/>
    <property type="match status" value="1"/>
</dbReference>
<dbReference type="SUPFAM" id="SSF53756">
    <property type="entry name" value="UDP-Glycosyltransferase/glycogen phosphorylase"/>
    <property type="match status" value="1"/>
</dbReference>
<feature type="compositionally biased region" description="Basic and acidic residues" evidence="3">
    <location>
        <begin position="470"/>
        <end position="482"/>
    </location>
</feature>
<protein>
    <recommendedName>
        <fullName evidence="2">Vertnin</fullName>
    </recommendedName>
</protein>